<dbReference type="EMBL" id="CP053069">
    <property type="protein sequence ID" value="QJR13137.1"/>
    <property type="molecule type" value="Genomic_DNA"/>
</dbReference>
<keyword evidence="3 5" id="KW-1133">Transmembrane helix</keyword>
<feature type="transmembrane region" description="Helical" evidence="5">
    <location>
        <begin position="90"/>
        <end position="107"/>
    </location>
</feature>
<gene>
    <name evidence="7" type="ORF">DSM104443_04232</name>
</gene>
<feature type="transmembrane region" description="Helical" evidence="5">
    <location>
        <begin position="177"/>
        <end position="193"/>
    </location>
</feature>
<comment type="subcellular location">
    <subcellularLocation>
        <location evidence="1">Membrane</location>
        <topology evidence="1">Multi-pass membrane protein</topology>
    </subcellularLocation>
</comment>
<proteinExistence type="predicted"/>
<dbReference type="GO" id="GO:0016020">
    <property type="term" value="C:membrane"/>
    <property type="evidence" value="ECO:0007669"/>
    <property type="project" value="UniProtKB-SubCell"/>
</dbReference>
<evidence type="ECO:0000313" key="7">
    <source>
        <dbReference type="EMBL" id="QJR13137.1"/>
    </source>
</evidence>
<feature type="transmembrane region" description="Helical" evidence="5">
    <location>
        <begin position="152"/>
        <end position="170"/>
    </location>
</feature>
<dbReference type="InterPro" id="IPR051533">
    <property type="entry name" value="WaaL-like"/>
</dbReference>
<dbReference type="PANTHER" id="PTHR37422:SF13">
    <property type="entry name" value="LIPOPOLYSACCHARIDE BIOSYNTHESIS PROTEIN PA4999-RELATED"/>
    <property type="match status" value="1"/>
</dbReference>
<evidence type="ECO:0000256" key="3">
    <source>
        <dbReference type="ARBA" id="ARBA00022989"/>
    </source>
</evidence>
<feature type="transmembrane region" description="Helical" evidence="5">
    <location>
        <begin position="356"/>
        <end position="374"/>
    </location>
</feature>
<evidence type="ECO:0000256" key="4">
    <source>
        <dbReference type="ARBA" id="ARBA00023136"/>
    </source>
</evidence>
<evidence type="ECO:0000256" key="5">
    <source>
        <dbReference type="SAM" id="Phobius"/>
    </source>
</evidence>
<dbReference type="PANTHER" id="PTHR37422">
    <property type="entry name" value="TEICHURONIC ACID BIOSYNTHESIS PROTEIN TUAE"/>
    <property type="match status" value="1"/>
</dbReference>
<keyword evidence="4 5" id="KW-0472">Membrane</keyword>
<sequence length="404" mass="44030">MNRIPFAERILLASTTLFLAVAPFTASAGWRAATLIAASASAAFLVARGALAVPRPLPRALLVALAAWCILAIASLAWSVDRALTFNELRAQLLYGLLAFGAFYVASDPARWRLWWKAMLACAFVLLAAEVSREHLEPLLGTREWDGGGGAFSTHLVILAPLLLPLAWPTEGGTRRPTLLFVLALVVLFYAAWRTENRIVWLAFLVAYGIAAIAHHFARECRPRFDGARYVAVAGVLAIVVLAGFTAHYRAPPADAGHVLPLAGIEADLRPKIWSLAIERIAEAPLLGHGYGREVLAPVFQGETPHYGNHPEVRHAHNVFLDVALQLGWIGEAIFIAILAILAIEFARALRRRETCPAGILGIAVLGGFVTKNLTDDFFYRQNGVVFWAVMGMLIGLTRLREAR</sequence>
<dbReference type="Pfam" id="PF04932">
    <property type="entry name" value="Wzy_C"/>
    <property type="match status" value="1"/>
</dbReference>
<feature type="transmembrane region" description="Helical" evidence="5">
    <location>
        <begin position="60"/>
        <end position="78"/>
    </location>
</feature>
<accession>A0A6M4H5E2</accession>
<dbReference type="InterPro" id="IPR007016">
    <property type="entry name" value="O-antigen_ligase-rel_domated"/>
</dbReference>
<keyword evidence="8" id="KW-1185">Reference proteome</keyword>
<feature type="transmembrane region" description="Helical" evidence="5">
    <location>
        <begin position="323"/>
        <end position="344"/>
    </location>
</feature>
<dbReference type="RefSeq" id="WP_171095950.1">
    <property type="nucleotide sequence ID" value="NZ_CP053069.1"/>
</dbReference>
<feature type="domain" description="O-antigen ligase-related" evidence="6">
    <location>
        <begin position="183"/>
        <end position="336"/>
    </location>
</feature>
<feature type="transmembrane region" description="Helical" evidence="5">
    <location>
        <begin position="199"/>
        <end position="218"/>
    </location>
</feature>
<dbReference type="AlphaFoldDB" id="A0A6M4H5E2"/>
<feature type="transmembrane region" description="Helical" evidence="5">
    <location>
        <begin position="230"/>
        <end position="251"/>
    </location>
</feature>
<organism evidence="7 8">
    <name type="scientific">Usitatibacter rugosus</name>
    <dbReference type="NCBI Taxonomy" id="2732067"/>
    <lineage>
        <taxon>Bacteria</taxon>
        <taxon>Pseudomonadati</taxon>
        <taxon>Pseudomonadota</taxon>
        <taxon>Betaproteobacteria</taxon>
        <taxon>Nitrosomonadales</taxon>
        <taxon>Usitatibacteraceae</taxon>
        <taxon>Usitatibacter</taxon>
    </lineage>
</organism>
<keyword evidence="2 5" id="KW-0812">Transmembrane</keyword>
<evidence type="ECO:0000313" key="8">
    <source>
        <dbReference type="Proteomes" id="UP000501534"/>
    </source>
</evidence>
<feature type="transmembrane region" description="Helical" evidence="5">
    <location>
        <begin position="114"/>
        <end position="132"/>
    </location>
</feature>
<dbReference type="KEGG" id="uru:DSM104443_04232"/>
<evidence type="ECO:0000256" key="1">
    <source>
        <dbReference type="ARBA" id="ARBA00004141"/>
    </source>
</evidence>
<reference evidence="7 8" key="1">
    <citation type="submission" date="2020-04" db="EMBL/GenBank/DDBJ databases">
        <title>Usitatibacter rugosus gen. nov., sp. nov. and Usitatibacter palustris sp. nov., novel members of Usitatibacteraceae fam. nov. within the order Nitrosomonadales isolated from soil.</title>
        <authorList>
            <person name="Huber K.J."/>
            <person name="Neumann-Schaal M."/>
            <person name="Geppert A."/>
            <person name="Luckner M."/>
            <person name="Wanner G."/>
            <person name="Overmann J."/>
        </authorList>
    </citation>
    <scope>NUCLEOTIDE SEQUENCE [LARGE SCALE GENOMIC DNA]</scope>
    <source>
        <strain evidence="7 8">0125_3</strain>
    </source>
</reference>
<evidence type="ECO:0000256" key="2">
    <source>
        <dbReference type="ARBA" id="ARBA00022692"/>
    </source>
</evidence>
<protein>
    <recommendedName>
        <fullName evidence="6">O-antigen ligase-related domain-containing protein</fullName>
    </recommendedName>
</protein>
<feature type="transmembrane region" description="Helical" evidence="5">
    <location>
        <begin position="380"/>
        <end position="400"/>
    </location>
</feature>
<feature type="transmembrane region" description="Helical" evidence="5">
    <location>
        <begin position="36"/>
        <end position="53"/>
    </location>
</feature>
<dbReference type="Proteomes" id="UP000501534">
    <property type="component" value="Chromosome"/>
</dbReference>
<name>A0A6M4H5E2_9PROT</name>
<evidence type="ECO:0000259" key="6">
    <source>
        <dbReference type="Pfam" id="PF04932"/>
    </source>
</evidence>